<gene>
    <name evidence="2" type="ORF">GSMUA_108910.1</name>
</gene>
<accession>A0A8D7A1P9</accession>
<feature type="non-terminal residue" evidence="2">
    <location>
        <position position="1"/>
    </location>
</feature>
<dbReference type="AlphaFoldDB" id="A0A8D7A1P9"/>
<dbReference type="InterPro" id="IPR055185">
    <property type="entry name" value="C2CH-4th_BIRD-IDD"/>
</dbReference>
<sequence>MELENPSSMTASNSGSGEASISCFGQLQPTPLPLVVVKKKRNLAGIQVVYNGMRGGTDPEAEMVARSPKAFQEVRRAVRLESPSQAPPPMIHLLGGFDLGLTSHCIFMVLRFGFGRRKSFIPHRAFCDALAGER</sequence>
<dbReference type="Pfam" id="PF22992">
    <property type="entry name" value="C2CH-4th_BIRD-IDD"/>
    <property type="match status" value="1"/>
</dbReference>
<reference evidence="2" key="1">
    <citation type="submission" date="2021-03" db="EMBL/GenBank/DDBJ databases">
        <authorList>
            <consortium name="Genoscope - CEA"/>
            <person name="William W."/>
        </authorList>
    </citation>
    <scope>NUCLEOTIDE SEQUENCE</scope>
    <source>
        <strain evidence="2">Doubled-haploid Pahang</strain>
    </source>
</reference>
<evidence type="ECO:0000259" key="1">
    <source>
        <dbReference type="Pfam" id="PF22992"/>
    </source>
</evidence>
<evidence type="ECO:0000313" key="2">
    <source>
        <dbReference type="EMBL" id="CAG1841097.1"/>
    </source>
</evidence>
<feature type="domain" description="BIRD-IDD transcription factor fourth C2HC zinc finger" evidence="1">
    <location>
        <begin position="114"/>
        <end position="133"/>
    </location>
</feature>
<dbReference type="EMBL" id="HG996469">
    <property type="protein sequence ID" value="CAG1841097.1"/>
    <property type="molecule type" value="Genomic_DNA"/>
</dbReference>
<name>A0A8D7A1P9_MUSAM</name>
<proteinExistence type="predicted"/>
<organism evidence="2">
    <name type="scientific">Musa acuminata subsp. malaccensis</name>
    <name type="common">Wild banana</name>
    <name type="synonym">Musa malaccensis</name>
    <dbReference type="NCBI Taxonomy" id="214687"/>
    <lineage>
        <taxon>Eukaryota</taxon>
        <taxon>Viridiplantae</taxon>
        <taxon>Streptophyta</taxon>
        <taxon>Embryophyta</taxon>
        <taxon>Tracheophyta</taxon>
        <taxon>Spermatophyta</taxon>
        <taxon>Magnoliopsida</taxon>
        <taxon>Liliopsida</taxon>
        <taxon>Zingiberales</taxon>
        <taxon>Musaceae</taxon>
        <taxon>Musa</taxon>
    </lineage>
</organism>
<protein>
    <submittedName>
        <fullName evidence="2">(wild Malaysian banana) hypothetical protein</fullName>
    </submittedName>
</protein>